<keyword evidence="5 8" id="KW-0812">Transmembrane</keyword>
<keyword evidence="4" id="KW-1003">Cell membrane</keyword>
<sequence>MLLLISAYLPVAILIYLMTKKHSVAASKALPLSALIAYLVVLFVFDFELRLVNASVISGLLLALTPIMIIAGAIFLFRCMEVTGALGIIRSWLNHISSNPIAQLMVVGWAFAFLIEGASGFGTPAAIAAPILVGLGFPALRVAIACLVFNTIPVTFGAVGTPIWFGLALTELTPVLLQDVAWKSALINSVAAPFIVMAALALVVEKKIQLKQNWLFIVLSTFSCTLPYLMLSQVSVEFPSLVGGFIGLIITLLLAKYNIGLHQRQNDRHCSVQIPVQVSMPILLKASFPLWGTILLLVVTRIPELGIKNLLQLTSPAWGVSAGPLGDVSISASLVVKLERILQTPISWQHNTLYVPSILPFVVLGCLTLWLFKSSSFANAVSHTKNSMKKPVIALFGALVFVNMMMLTEEYSAVSLIGRHLAGISGQYWGFFAPFLGALGSFFSGSATISNLTFAGVQQTIASDLQLNVTTILALQSVGAAMGNMVCINNIVAVTSILALQNSEGYILKRSILVLLLYGLIAGTIGMVLT</sequence>
<dbReference type="Pfam" id="PF02652">
    <property type="entry name" value="Lactate_perm"/>
    <property type="match status" value="1"/>
</dbReference>
<keyword evidence="8" id="KW-0997">Cell inner membrane</keyword>
<accession>A0ABU9SPM5</accession>
<keyword evidence="10" id="KW-1185">Reference proteome</keyword>
<dbReference type="InterPro" id="IPR003804">
    <property type="entry name" value="Lactate_perm"/>
</dbReference>
<feature type="transmembrane region" description="Helical" evidence="8">
    <location>
        <begin position="428"/>
        <end position="457"/>
    </location>
</feature>
<dbReference type="PANTHER" id="PTHR30003:SF0">
    <property type="entry name" value="GLYCOLATE PERMEASE GLCA-RELATED"/>
    <property type="match status" value="1"/>
</dbReference>
<comment type="function">
    <text evidence="8">Uptake of L-lactate across the membrane. Can also transport D-lactate and glycolate.</text>
</comment>
<proteinExistence type="inferred from homology"/>
<feature type="transmembrane region" description="Helical" evidence="8">
    <location>
        <begin position="512"/>
        <end position="529"/>
    </location>
</feature>
<gene>
    <name evidence="9" type="ORF">WNY77_00355</name>
</gene>
<dbReference type="RefSeq" id="WP_342880515.1">
    <property type="nucleotide sequence ID" value="NZ_JBBMQS010000001.1"/>
</dbReference>
<protein>
    <recommendedName>
        <fullName evidence="8">L-lactate permease</fullName>
    </recommendedName>
</protein>
<evidence type="ECO:0000256" key="8">
    <source>
        <dbReference type="RuleBase" id="RU365092"/>
    </source>
</evidence>
<comment type="similarity">
    <text evidence="2 8">Belongs to the lactate permease family.</text>
</comment>
<keyword evidence="3 8" id="KW-0813">Transport</keyword>
<comment type="caution">
    <text evidence="9">The sequence shown here is derived from an EMBL/GenBank/DDBJ whole genome shotgun (WGS) entry which is preliminary data.</text>
</comment>
<feature type="transmembrane region" description="Helical" evidence="8">
    <location>
        <begin position="213"/>
        <end position="230"/>
    </location>
</feature>
<feature type="transmembrane region" description="Helical" evidence="8">
    <location>
        <begin position="353"/>
        <end position="372"/>
    </location>
</feature>
<feature type="transmembrane region" description="Helical" evidence="8">
    <location>
        <begin position="185"/>
        <end position="204"/>
    </location>
</feature>
<evidence type="ECO:0000313" key="9">
    <source>
        <dbReference type="EMBL" id="MEM5495835.1"/>
    </source>
</evidence>
<evidence type="ECO:0000256" key="3">
    <source>
        <dbReference type="ARBA" id="ARBA00022448"/>
    </source>
</evidence>
<organism evidence="9 10">
    <name type="scientific">Paraglaciecola mesophila</name>
    <dbReference type="NCBI Taxonomy" id="197222"/>
    <lineage>
        <taxon>Bacteria</taxon>
        <taxon>Pseudomonadati</taxon>
        <taxon>Pseudomonadota</taxon>
        <taxon>Gammaproteobacteria</taxon>
        <taxon>Alteromonadales</taxon>
        <taxon>Alteromonadaceae</taxon>
        <taxon>Paraglaciecola</taxon>
    </lineage>
</organism>
<evidence type="ECO:0000256" key="1">
    <source>
        <dbReference type="ARBA" id="ARBA00004651"/>
    </source>
</evidence>
<reference evidence="9 10" key="1">
    <citation type="submission" date="2024-03" db="EMBL/GenBank/DDBJ databases">
        <title>Community enrichment and isolation of bacterial strains for fucoidan degradation.</title>
        <authorList>
            <person name="Sichert A."/>
        </authorList>
    </citation>
    <scope>NUCLEOTIDE SEQUENCE [LARGE SCALE GENOMIC DNA]</scope>
    <source>
        <strain evidence="9 10">AS12</strain>
    </source>
</reference>
<dbReference type="PANTHER" id="PTHR30003">
    <property type="entry name" value="L-LACTATE PERMEASE"/>
    <property type="match status" value="1"/>
</dbReference>
<feature type="transmembrane region" description="Helical" evidence="8">
    <location>
        <begin position="242"/>
        <end position="261"/>
    </location>
</feature>
<keyword evidence="7 8" id="KW-0472">Membrane</keyword>
<comment type="subcellular location">
    <subcellularLocation>
        <location evidence="8">Cell inner membrane</location>
        <topology evidence="8">Multi-pass membrane protein</topology>
    </subcellularLocation>
    <subcellularLocation>
        <location evidence="1">Cell membrane</location>
        <topology evidence="1">Multi-pass membrane protein</topology>
    </subcellularLocation>
</comment>
<evidence type="ECO:0000256" key="5">
    <source>
        <dbReference type="ARBA" id="ARBA00022692"/>
    </source>
</evidence>
<evidence type="ECO:0000256" key="6">
    <source>
        <dbReference type="ARBA" id="ARBA00022989"/>
    </source>
</evidence>
<feature type="transmembrane region" description="Helical" evidence="8">
    <location>
        <begin position="59"/>
        <end position="89"/>
    </location>
</feature>
<feature type="transmembrane region" description="Helical" evidence="8">
    <location>
        <begin position="392"/>
        <end position="408"/>
    </location>
</feature>
<feature type="transmembrane region" description="Helical" evidence="8">
    <location>
        <begin position="29"/>
        <end position="47"/>
    </location>
</feature>
<evidence type="ECO:0000256" key="7">
    <source>
        <dbReference type="ARBA" id="ARBA00023136"/>
    </source>
</evidence>
<feature type="transmembrane region" description="Helical" evidence="8">
    <location>
        <begin position="142"/>
        <end position="165"/>
    </location>
</feature>
<name>A0ABU9SPM5_9ALTE</name>
<evidence type="ECO:0000313" key="10">
    <source>
        <dbReference type="Proteomes" id="UP001461163"/>
    </source>
</evidence>
<dbReference type="Proteomes" id="UP001461163">
    <property type="component" value="Unassembled WGS sequence"/>
</dbReference>
<keyword evidence="6 8" id="KW-1133">Transmembrane helix</keyword>
<evidence type="ECO:0000256" key="2">
    <source>
        <dbReference type="ARBA" id="ARBA00010100"/>
    </source>
</evidence>
<feature type="transmembrane region" description="Helical" evidence="8">
    <location>
        <begin position="478"/>
        <end position="500"/>
    </location>
</feature>
<dbReference type="EMBL" id="JBBMQS010000001">
    <property type="protein sequence ID" value="MEM5495835.1"/>
    <property type="molecule type" value="Genomic_DNA"/>
</dbReference>
<evidence type="ECO:0000256" key="4">
    <source>
        <dbReference type="ARBA" id="ARBA00022475"/>
    </source>
</evidence>
<feature type="transmembrane region" description="Helical" evidence="8">
    <location>
        <begin position="109"/>
        <end position="135"/>
    </location>
</feature>